<reference evidence="1 2" key="1">
    <citation type="submission" date="2024-06" db="EMBL/GenBank/DDBJ databases">
        <authorList>
            <person name="Tuo L."/>
        </authorList>
    </citation>
    <scope>NUCLEOTIDE SEQUENCE [LARGE SCALE GENOMIC DNA]</scope>
    <source>
        <strain evidence="1 2">ZMM04-5</strain>
    </source>
</reference>
<evidence type="ECO:0008006" key="3">
    <source>
        <dbReference type="Google" id="ProtNLM"/>
    </source>
</evidence>
<protein>
    <recommendedName>
        <fullName evidence="3">Lipoprotein</fullName>
    </recommendedName>
</protein>
<gene>
    <name evidence="1" type="ORF">ABUE31_08110</name>
</gene>
<accession>A0ABV3R073</accession>
<organism evidence="1 2">
    <name type="scientific">Mesorhizobium marinum</name>
    <dbReference type="NCBI Taxonomy" id="3228790"/>
    <lineage>
        <taxon>Bacteria</taxon>
        <taxon>Pseudomonadati</taxon>
        <taxon>Pseudomonadota</taxon>
        <taxon>Alphaproteobacteria</taxon>
        <taxon>Hyphomicrobiales</taxon>
        <taxon>Phyllobacteriaceae</taxon>
        <taxon>Mesorhizobium</taxon>
    </lineage>
</organism>
<proteinExistence type="predicted"/>
<sequence length="196" mass="20515">MQISSVARALAVGPAAVALICGCTSVSPTGLARLSAVDPLALDPETLSVAIELPQSLWLRTGDGMLRLTVHDQLDERFVLQVEGLDGVAKTAPRRHVLAARIAGKDRDRFMRTQAAARAARARPGTGNGSMTVAITGACRTQDLGGGPVQATIYLRTSSRHFRLAQVDLGAAIGAGNLRRVPPCGSTVPLPRASNF</sequence>
<evidence type="ECO:0000313" key="1">
    <source>
        <dbReference type="EMBL" id="MEW9805942.1"/>
    </source>
</evidence>
<name>A0ABV3R073_9HYPH</name>
<comment type="caution">
    <text evidence="1">The sequence shown here is derived from an EMBL/GenBank/DDBJ whole genome shotgun (WGS) entry which is preliminary data.</text>
</comment>
<dbReference type="EMBL" id="JBFOCI010000002">
    <property type="protein sequence ID" value="MEW9805942.1"/>
    <property type="molecule type" value="Genomic_DNA"/>
</dbReference>
<dbReference type="Proteomes" id="UP001556196">
    <property type="component" value="Unassembled WGS sequence"/>
</dbReference>
<keyword evidence="2" id="KW-1185">Reference proteome</keyword>
<evidence type="ECO:0000313" key="2">
    <source>
        <dbReference type="Proteomes" id="UP001556196"/>
    </source>
</evidence>